<protein>
    <submittedName>
        <fullName evidence="5">Acyl-CoA N-acyltransferase</fullName>
    </submittedName>
</protein>
<dbReference type="GeneID" id="28897000"/>
<dbReference type="AlphaFoldDB" id="A0A165ITN1"/>
<evidence type="ECO:0000256" key="3">
    <source>
        <dbReference type="SAM" id="MobiDB-lite"/>
    </source>
</evidence>
<feature type="region of interest" description="Disordered" evidence="3">
    <location>
        <begin position="25"/>
        <end position="58"/>
    </location>
</feature>
<dbReference type="GO" id="GO:0004059">
    <property type="term" value="F:aralkylamine N-acetyltransferase activity"/>
    <property type="evidence" value="ECO:0007669"/>
    <property type="project" value="TreeGrafter"/>
</dbReference>
<dbReference type="PANTHER" id="PTHR10908">
    <property type="entry name" value="SEROTONIN N-ACETYLTRANSFERASE"/>
    <property type="match status" value="1"/>
</dbReference>
<dbReference type="STRING" id="1328760.A0A165ITN1"/>
<dbReference type="OrthoDB" id="30840at2759"/>
<keyword evidence="1 5" id="KW-0808">Transferase</keyword>
<accession>A0A165ITN1</accession>
<dbReference type="RefSeq" id="XP_018190928.1">
    <property type="nucleotide sequence ID" value="XM_018331863.1"/>
</dbReference>
<dbReference type="PANTHER" id="PTHR10908:SF0">
    <property type="entry name" value="SEROTONIN N-ACETYLTRANSFERASE"/>
    <property type="match status" value="1"/>
</dbReference>
<proteinExistence type="predicted"/>
<feature type="region of interest" description="Disordered" evidence="3">
    <location>
        <begin position="1"/>
        <end position="20"/>
    </location>
</feature>
<evidence type="ECO:0000313" key="5">
    <source>
        <dbReference type="EMBL" id="KZF25373.1"/>
    </source>
</evidence>
<gene>
    <name evidence="5" type="ORF">L228DRAFT_244196</name>
</gene>
<reference evidence="5 6" key="1">
    <citation type="journal article" date="2016" name="Fungal Biol.">
        <title>The genome of Xylona heveae provides a window into fungal endophytism.</title>
        <authorList>
            <person name="Gazis R."/>
            <person name="Kuo A."/>
            <person name="Riley R."/>
            <person name="LaButti K."/>
            <person name="Lipzen A."/>
            <person name="Lin J."/>
            <person name="Amirebrahimi M."/>
            <person name="Hesse C.N."/>
            <person name="Spatafora J.W."/>
            <person name="Henrissat B."/>
            <person name="Hainaut M."/>
            <person name="Grigoriev I.V."/>
            <person name="Hibbett D.S."/>
        </authorList>
    </citation>
    <scope>NUCLEOTIDE SEQUENCE [LARGE SCALE GENOMIC DNA]</scope>
    <source>
        <strain evidence="5 6">TC161</strain>
    </source>
</reference>
<feature type="domain" description="N-acetyltransferase" evidence="4">
    <location>
        <begin position="136"/>
        <end position="269"/>
    </location>
</feature>
<dbReference type="EMBL" id="KV407455">
    <property type="protein sequence ID" value="KZF25373.1"/>
    <property type="molecule type" value="Genomic_DNA"/>
</dbReference>
<dbReference type="OMA" id="WLEHAAF"/>
<dbReference type="Pfam" id="PF13673">
    <property type="entry name" value="Acetyltransf_10"/>
    <property type="match status" value="1"/>
</dbReference>
<dbReference type="Gene3D" id="3.40.630.30">
    <property type="match status" value="1"/>
</dbReference>
<evidence type="ECO:0000259" key="4">
    <source>
        <dbReference type="PROSITE" id="PS51186"/>
    </source>
</evidence>
<dbReference type="PROSITE" id="PS51186">
    <property type="entry name" value="GNAT"/>
    <property type="match status" value="1"/>
</dbReference>
<evidence type="ECO:0000256" key="2">
    <source>
        <dbReference type="ARBA" id="ARBA00023315"/>
    </source>
</evidence>
<feature type="compositionally biased region" description="Basic and acidic residues" evidence="3">
    <location>
        <begin position="35"/>
        <end position="48"/>
    </location>
</feature>
<dbReference type="FunCoup" id="A0A165ITN1">
    <property type="interactions" value="237"/>
</dbReference>
<dbReference type="InterPro" id="IPR051635">
    <property type="entry name" value="SNAT-like"/>
</dbReference>
<dbReference type="SUPFAM" id="SSF55729">
    <property type="entry name" value="Acyl-CoA N-acyltransferases (Nat)"/>
    <property type="match status" value="1"/>
</dbReference>
<keyword evidence="2 5" id="KW-0012">Acyltransferase</keyword>
<evidence type="ECO:0000313" key="6">
    <source>
        <dbReference type="Proteomes" id="UP000076632"/>
    </source>
</evidence>
<name>A0A165ITN1_XYLHT</name>
<keyword evidence="6" id="KW-1185">Reference proteome</keyword>
<dbReference type="Proteomes" id="UP000076632">
    <property type="component" value="Unassembled WGS sequence"/>
</dbReference>
<sequence length="276" mass="30148">MPRDFRSSLPEGVLPLTSHLGSRPLKALGLNDINESSKDDSGVDKPSEDPTEGLPESLLKANERNNLHPYVRPLTLADVDSCVKLETAAFSENERTPRDKIVYRLTKCPELSLGLFTTAGPDSAARQAATSEAGKSEFSEQPEKKAVLLAHALGARLNSPVVTDESMMLPPNWDTPGQEDSQIGHISEARTVAIHALAVLPEYQRKGLGKVIVKSYVQRMQHSGAADRMALLCRDHLIPFYESCGFKNSGRSEAQKYGGNWNDMTLEFDSSTPSSV</sequence>
<dbReference type="GO" id="GO:0005737">
    <property type="term" value="C:cytoplasm"/>
    <property type="evidence" value="ECO:0007669"/>
    <property type="project" value="TreeGrafter"/>
</dbReference>
<dbReference type="InParanoid" id="A0A165ITN1"/>
<evidence type="ECO:0000256" key="1">
    <source>
        <dbReference type="ARBA" id="ARBA00022679"/>
    </source>
</evidence>
<dbReference type="CDD" id="cd04301">
    <property type="entry name" value="NAT_SF"/>
    <property type="match status" value="1"/>
</dbReference>
<organism evidence="5 6">
    <name type="scientific">Xylona heveae (strain CBS 132557 / TC161)</name>
    <dbReference type="NCBI Taxonomy" id="1328760"/>
    <lineage>
        <taxon>Eukaryota</taxon>
        <taxon>Fungi</taxon>
        <taxon>Dikarya</taxon>
        <taxon>Ascomycota</taxon>
        <taxon>Pezizomycotina</taxon>
        <taxon>Xylonomycetes</taxon>
        <taxon>Xylonales</taxon>
        <taxon>Xylonaceae</taxon>
        <taxon>Xylona</taxon>
    </lineage>
</organism>
<dbReference type="InterPro" id="IPR016181">
    <property type="entry name" value="Acyl_CoA_acyltransferase"/>
</dbReference>
<dbReference type="InterPro" id="IPR000182">
    <property type="entry name" value="GNAT_dom"/>
</dbReference>